<feature type="domain" description="NDT80" evidence="11">
    <location>
        <begin position="188"/>
        <end position="463"/>
    </location>
</feature>
<evidence type="ECO:0000313" key="13">
    <source>
        <dbReference type="Proteomes" id="UP000694865"/>
    </source>
</evidence>
<dbReference type="InterPro" id="IPR030392">
    <property type="entry name" value="S74_ICA"/>
</dbReference>
<feature type="region of interest" description="Disordered" evidence="9">
    <location>
        <begin position="179"/>
        <end position="198"/>
    </location>
</feature>
<dbReference type="Pfam" id="PF13887">
    <property type="entry name" value="MYRF_ICA"/>
    <property type="match status" value="1"/>
</dbReference>
<proteinExistence type="inferred from homology"/>
<accession>A0ABM0M6X5</accession>
<evidence type="ECO:0000259" key="12">
    <source>
        <dbReference type="PROSITE" id="PS51688"/>
    </source>
</evidence>
<keyword evidence="13" id="KW-1185">Reference proteome</keyword>
<evidence type="ECO:0000256" key="8">
    <source>
        <dbReference type="SAM" id="Coils"/>
    </source>
</evidence>
<evidence type="ECO:0000256" key="7">
    <source>
        <dbReference type="PROSITE-ProRule" id="PRU00850"/>
    </source>
</evidence>
<dbReference type="Pfam" id="PF13884">
    <property type="entry name" value="Peptidase_S74"/>
    <property type="match status" value="1"/>
</dbReference>
<keyword evidence="3 10" id="KW-0812">Transmembrane</keyword>
<gene>
    <name evidence="14" type="primary">LOC100368674</name>
</gene>
<dbReference type="InterPro" id="IPR051577">
    <property type="entry name" value="MRF-like"/>
</dbReference>
<feature type="compositionally biased region" description="Low complexity" evidence="9">
    <location>
        <begin position="95"/>
        <end position="108"/>
    </location>
</feature>
<name>A0ABM0M6X5_SACKO</name>
<dbReference type="Pfam" id="PF05224">
    <property type="entry name" value="NDT80_PhoG"/>
    <property type="match status" value="1"/>
</dbReference>
<dbReference type="InterPro" id="IPR008967">
    <property type="entry name" value="p53-like_TF_DNA-bd_sf"/>
</dbReference>
<evidence type="ECO:0000256" key="9">
    <source>
        <dbReference type="SAM" id="MobiDB-lite"/>
    </source>
</evidence>
<organism evidence="13 14">
    <name type="scientific">Saccoglossus kowalevskii</name>
    <name type="common">Acorn worm</name>
    <dbReference type="NCBI Taxonomy" id="10224"/>
    <lineage>
        <taxon>Eukaryota</taxon>
        <taxon>Metazoa</taxon>
        <taxon>Hemichordata</taxon>
        <taxon>Enteropneusta</taxon>
        <taxon>Harrimaniidae</taxon>
        <taxon>Saccoglossus</taxon>
    </lineage>
</organism>
<keyword evidence="5 7" id="KW-0238">DNA-binding</keyword>
<feature type="region of interest" description="Disordered" evidence="9">
    <location>
        <begin position="849"/>
        <end position="877"/>
    </location>
</feature>
<feature type="coiled-coil region" evidence="8">
    <location>
        <begin position="605"/>
        <end position="635"/>
    </location>
</feature>
<dbReference type="Proteomes" id="UP000694865">
    <property type="component" value="Unplaced"/>
</dbReference>
<evidence type="ECO:0000256" key="4">
    <source>
        <dbReference type="ARBA" id="ARBA00022989"/>
    </source>
</evidence>
<evidence type="ECO:0000256" key="6">
    <source>
        <dbReference type="ARBA" id="ARBA00023136"/>
    </source>
</evidence>
<evidence type="ECO:0000256" key="1">
    <source>
        <dbReference type="ARBA" id="ARBA00004167"/>
    </source>
</evidence>
<comment type="subcellular location">
    <subcellularLocation>
        <location evidence="1">Membrane</location>
        <topology evidence="1">Single-pass membrane protein</topology>
    </subcellularLocation>
</comment>
<evidence type="ECO:0000256" key="10">
    <source>
        <dbReference type="SAM" id="Phobius"/>
    </source>
</evidence>
<dbReference type="PROSITE" id="PS51517">
    <property type="entry name" value="NDT80"/>
    <property type="match status" value="1"/>
</dbReference>
<reference evidence="14" key="1">
    <citation type="submission" date="2025-08" db="UniProtKB">
        <authorList>
            <consortium name="RefSeq"/>
        </authorList>
    </citation>
    <scope>IDENTIFICATION</scope>
    <source>
        <tissue evidence="14">Testes</tissue>
    </source>
</reference>
<dbReference type="InterPro" id="IPR026932">
    <property type="entry name" value="MYRF_ICA"/>
</dbReference>
<feature type="domain" description="Peptidase S74" evidence="12">
    <location>
        <begin position="509"/>
        <end position="619"/>
    </location>
</feature>
<dbReference type="GeneID" id="100368674"/>
<dbReference type="InterPro" id="IPR024061">
    <property type="entry name" value="NDT80_DNA-bd_dom"/>
</dbReference>
<feature type="compositionally biased region" description="Polar residues" evidence="9">
    <location>
        <begin position="179"/>
        <end position="188"/>
    </location>
</feature>
<protein>
    <submittedName>
        <fullName evidence="14">Myelin regulatory factor-like</fullName>
    </submittedName>
</protein>
<dbReference type="RefSeq" id="XP_006815766.1">
    <property type="nucleotide sequence ID" value="XM_006815703.1"/>
</dbReference>
<evidence type="ECO:0000256" key="5">
    <source>
        <dbReference type="ARBA" id="ARBA00023125"/>
    </source>
</evidence>
<evidence type="ECO:0000259" key="11">
    <source>
        <dbReference type="PROSITE" id="PS51517"/>
    </source>
</evidence>
<dbReference type="Gene3D" id="2.60.40.1390">
    <property type="entry name" value="NDT80 DNA-binding domain"/>
    <property type="match status" value="1"/>
</dbReference>
<keyword evidence="4 10" id="KW-1133">Transmembrane helix</keyword>
<dbReference type="SUPFAM" id="SSF49417">
    <property type="entry name" value="p53-like transcription factors"/>
    <property type="match status" value="1"/>
</dbReference>
<dbReference type="InterPro" id="IPR037141">
    <property type="entry name" value="NDT80_DNA-bd_dom_sf"/>
</dbReference>
<evidence type="ECO:0000256" key="2">
    <source>
        <dbReference type="ARBA" id="ARBA00008221"/>
    </source>
</evidence>
<dbReference type="InterPro" id="IPR025719">
    <property type="entry name" value="MYRF_C2"/>
</dbReference>
<feature type="compositionally biased region" description="Basic residues" evidence="9">
    <location>
        <begin position="664"/>
        <end position="678"/>
    </location>
</feature>
<feature type="compositionally biased region" description="Polar residues" evidence="9">
    <location>
        <begin position="116"/>
        <end position="141"/>
    </location>
</feature>
<dbReference type="PROSITE" id="PS51688">
    <property type="entry name" value="ICA"/>
    <property type="match status" value="1"/>
</dbReference>
<keyword evidence="6 10" id="KW-0472">Membrane</keyword>
<feature type="DNA-binding region" description="NDT80" evidence="7">
    <location>
        <begin position="188"/>
        <end position="463"/>
    </location>
</feature>
<keyword evidence="8" id="KW-0175">Coiled coil</keyword>
<feature type="region of interest" description="Disordered" evidence="9">
    <location>
        <begin position="638"/>
        <end position="679"/>
    </location>
</feature>
<feature type="region of interest" description="Disordered" evidence="9">
    <location>
        <begin position="94"/>
        <end position="141"/>
    </location>
</feature>
<feature type="transmembrane region" description="Helical" evidence="10">
    <location>
        <begin position="691"/>
        <end position="716"/>
    </location>
</feature>
<dbReference type="PANTHER" id="PTHR13029">
    <property type="match status" value="1"/>
</dbReference>
<evidence type="ECO:0000313" key="14">
    <source>
        <dbReference type="RefSeq" id="XP_006815766.1"/>
    </source>
</evidence>
<dbReference type="Pfam" id="PF13888">
    <property type="entry name" value="MRF_C2"/>
    <property type="match status" value="1"/>
</dbReference>
<sequence length="998" mass="111601">MDVIDENEALNAVLAGAIDPDFDFQQLEDFITKDEPEVYFPDITNPVPVNNTPSLNILPKYAPQQVNNLNKQNVDNYMKNISLHDNTDYLQRFQESLPESPPDSSSEPYSPPEMKSNLSNGTVHLSPRHSQTEVTQPSLSIQGNQVIQTQPTTHSLGQPPPPQMHNQQLLQPMMQVGRTPNSLTNYITPNPPQLSHLPTTQAQQGLLHDSYVHQNKKRKHSDSPTSTMTNNTLAPGLLPAMIQIKQEPGIYSDCSLEYDSESRMYMENSYQCIKWQAFNQSNYVTLVDATGKDLPATTYKTEADKGFNFSVPDDSFVCQKKNHFQVTSHIGLIGNPKYIRVDGELKPIDSFYLHLFGVKVESTESVIKVEQSQSDRSKKPFYPVKVDLPPDQVTKVTVGRLHFSETTSNNMRKKGKPNPDQRYFMLVVGLHAHCGNENYTIASSSSERIIVRASNPGQFENDVDMMWQKGITPDSVFHVGRVGINTDRPEESLVVHGDIKVTGQVLQPSDERVKENIEDVDTKEQLRKVAKLRLVSYDYIPEYIAHSGMSEQNSKTTGVLAQDLRDVMPDAVKESGDVILPNGHRIDKFLIVNKDRIYMENVGAVKELCKLTDNLENRIDELEKMNRKLSKLKRLDSLKSTSSGGTIPSRSGSKRGGSNVPGFGHKKQRTSSQHHHDHVHPEDIGCLSQKFMQGVIMALILIMLFCVAAMITLYALEATSGEETSSVVTTATYTTNWPFGNPPFKTNLPPVVENHTPTMMITTPCTGIGCATYCCEMPSISKTFIITSSPSTLPLTEPHNINNVGQWSPELSVNPTTVSVADQIFNDGQIVIEGEEYIKDNKNENEDVNNRAIIYKPSENNNRKKRSDSTNKPEPPLAVTSIRIIDGNYLINDSHCDYSHCGNGNFSYTIKVPAYFPLKWTELELNVSGSSLLWLCKYTHSTTCLDAVNEPAEVHVPGHQTSTWSSTNCETQDGSYVDYHINFKRDLSLCSTHSSMMP</sequence>
<evidence type="ECO:0000256" key="3">
    <source>
        <dbReference type="ARBA" id="ARBA00022692"/>
    </source>
</evidence>
<dbReference type="PANTHER" id="PTHR13029:SF18">
    <property type="entry name" value="MYELIN REGULATORY FACTOR HOMOLOG 1"/>
    <property type="match status" value="1"/>
</dbReference>
<comment type="similarity">
    <text evidence="2">Belongs to the MRF family.</text>
</comment>